<name>A0AAN7TG85_9PEZI</name>
<feature type="domain" description="Argonaute linker 1" evidence="2">
    <location>
        <begin position="535"/>
        <end position="567"/>
    </location>
</feature>
<evidence type="ECO:0000313" key="4">
    <source>
        <dbReference type="Proteomes" id="UP001310890"/>
    </source>
</evidence>
<organism evidence="3 4">
    <name type="scientific">Meristemomyces frigidus</name>
    <dbReference type="NCBI Taxonomy" id="1508187"/>
    <lineage>
        <taxon>Eukaryota</taxon>
        <taxon>Fungi</taxon>
        <taxon>Dikarya</taxon>
        <taxon>Ascomycota</taxon>
        <taxon>Pezizomycotina</taxon>
        <taxon>Dothideomycetes</taxon>
        <taxon>Dothideomycetidae</taxon>
        <taxon>Mycosphaerellales</taxon>
        <taxon>Teratosphaeriaceae</taxon>
        <taxon>Meristemomyces</taxon>
    </lineage>
</organism>
<accession>A0AAN7TG85</accession>
<evidence type="ECO:0000259" key="2">
    <source>
        <dbReference type="Pfam" id="PF08699"/>
    </source>
</evidence>
<proteinExistence type="predicted"/>
<feature type="region of interest" description="Disordered" evidence="1">
    <location>
        <begin position="118"/>
        <end position="196"/>
    </location>
</feature>
<feature type="region of interest" description="Disordered" evidence="1">
    <location>
        <begin position="263"/>
        <end position="292"/>
    </location>
</feature>
<dbReference type="AlphaFoldDB" id="A0AAN7TG85"/>
<sequence>MAPITFCLRCPKDSPDSVGHKGKYGLLKCFAETSKTKYDFNTFWEGYAADMSEFDPNMQTKCAELSAAINSGIDGEPNYAMAVDVYDKLWLRAQDFHGVNVTRDLAKRVVELVNVKEQKKKDGKGGRGKAVVPGGMVDGERDGAVDSKKKKEKKNENDAKDGAEKVAAGSEGGGGTSAGAAADRFGASGTSKPLPPHVRARQEALARKTVVDAGSGSTIAVTNISSSGSDAAAEKLSTLALGDEEVCATATTGQVSSAIDLSAATPPAEKSRDPPKSAVAGSHGDVQSTNQDAAKKAIEDVATRMLGEDANHMDDTTRNAAITRISQKFGLRTQFANAGWSPAVYTNFLDMHWPEQIHVYSVEMLRESTTNGDLSILVKKTADKRAIIDEVSQNLSLYGNYLSNARAVNRKDMWVTDGDLIWSVVPLFHATEPATVPQPLCSANHTINYINEMGKSLPINKVTVSFVKTIDMTRPIGQMFFDDTADTYDESDPGLITRGFNAFFSRFARESSTNTSTSANKSYANHIVSSLDRSGNQYLFAMKGFFLSVRPGIESLYLNVNNATSPFMASISVSDFFKHALKDKTSGLQQRSVVS</sequence>
<gene>
    <name evidence="3" type="ORF">LTR62_001554</name>
</gene>
<dbReference type="InterPro" id="IPR014811">
    <property type="entry name" value="ArgoL1"/>
</dbReference>
<evidence type="ECO:0000256" key="1">
    <source>
        <dbReference type="SAM" id="MobiDB-lite"/>
    </source>
</evidence>
<reference evidence="3" key="1">
    <citation type="submission" date="2023-08" db="EMBL/GenBank/DDBJ databases">
        <title>Black Yeasts Isolated from many extreme environments.</title>
        <authorList>
            <person name="Coleine C."/>
            <person name="Stajich J.E."/>
            <person name="Selbmann L."/>
        </authorList>
    </citation>
    <scope>NUCLEOTIDE SEQUENCE</scope>
    <source>
        <strain evidence="3">CCFEE 5401</strain>
    </source>
</reference>
<feature type="compositionally biased region" description="Basic and acidic residues" evidence="1">
    <location>
        <begin position="138"/>
        <end position="164"/>
    </location>
</feature>
<protein>
    <recommendedName>
        <fullName evidence="2">Argonaute linker 1 domain-containing protein</fullName>
    </recommendedName>
</protein>
<comment type="caution">
    <text evidence="3">The sequence shown here is derived from an EMBL/GenBank/DDBJ whole genome shotgun (WGS) entry which is preliminary data.</text>
</comment>
<evidence type="ECO:0000313" key="3">
    <source>
        <dbReference type="EMBL" id="KAK5115354.1"/>
    </source>
</evidence>
<dbReference type="Proteomes" id="UP001310890">
    <property type="component" value="Unassembled WGS sequence"/>
</dbReference>
<dbReference type="EMBL" id="JAVRRL010000013">
    <property type="protein sequence ID" value="KAK5115354.1"/>
    <property type="molecule type" value="Genomic_DNA"/>
</dbReference>
<dbReference type="Pfam" id="PF08699">
    <property type="entry name" value="ArgoL1"/>
    <property type="match status" value="1"/>
</dbReference>